<evidence type="ECO:0000313" key="1">
    <source>
        <dbReference type="EMBL" id="QCI14553.1"/>
    </source>
</evidence>
<evidence type="ECO:0000313" key="2">
    <source>
        <dbReference type="Proteomes" id="UP000298551"/>
    </source>
</evidence>
<protein>
    <submittedName>
        <fullName evidence="1">Uncharacterized protein</fullName>
    </submittedName>
</protein>
<dbReference type="RefSeq" id="WP_136916550.1">
    <property type="nucleotide sequence ID" value="NZ_CP039371.1"/>
</dbReference>
<reference evidence="2" key="1">
    <citation type="submission" date="2019-04" db="EMBL/GenBank/DDBJ databases">
        <title>Genome sequence of Pseudomonas putida 1290, an auxin catabolizing strain.</title>
        <authorList>
            <person name="Laird T.S."/>
            <person name="Leveau J.H.J."/>
        </authorList>
    </citation>
    <scope>NUCLEOTIDE SEQUENCE [LARGE SCALE GENOMIC DNA]</scope>
    <source>
        <strain evidence="2">1290</strain>
    </source>
</reference>
<dbReference type="EMBL" id="CP039371">
    <property type="protein sequence ID" value="QCI14553.1"/>
    <property type="molecule type" value="Genomic_DNA"/>
</dbReference>
<accession>A0A4D6XFJ2</accession>
<dbReference type="AlphaFoldDB" id="A0A4D6XFJ2"/>
<sequence>MITLPRSTTPSDLRMVAMDAWYATYEDVRMRMDCPSTYHETLLRQADEMNRQKLIDWNEWRDLRTIADRAFLVAVAGGDYAVNSGSTLGKNQT</sequence>
<dbReference type="Proteomes" id="UP000298551">
    <property type="component" value="Chromosome"/>
</dbReference>
<dbReference type="OrthoDB" id="6904952at2"/>
<proteinExistence type="predicted"/>
<name>A0A4D6XFJ2_PSEPU</name>
<gene>
    <name evidence="1" type="ORF">E6B08_25760</name>
</gene>
<organism evidence="1 2">
    <name type="scientific">Pseudomonas putida</name>
    <name type="common">Arthrobacter siderocapsulatus</name>
    <dbReference type="NCBI Taxonomy" id="303"/>
    <lineage>
        <taxon>Bacteria</taxon>
        <taxon>Pseudomonadati</taxon>
        <taxon>Pseudomonadota</taxon>
        <taxon>Gammaproteobacteria</taxon>
        <taxon>Pseudomonadales</taxon>
        <taxon>Pseudomonadaceae</taxon>
        <taxon>Pseudomonas</taxon>
    </lineage>
</organism>